<feature type="region of interest" description="Disordered" evidence="1">
    <location>
        <begin position="41"/>
        <end position="96"/>
    </location>
</feature>
<feature type="compositionally biased region" description="Low complexity" evidence="1">
    <location>
        <begin position="41"/>
        <end position="82"/>
    </location>
</feature>
<feature type="chain" id="PRO_5046751781" evidence="2">
    <location>
        <begin position="31"/>
        <end position="292"/>
    </location>
</feature>
<evidence type="ECO:0000256" key="2">
    <source>
        <dbReference type="SAM" id="SignalP"/>
    </source>
</evidence>
<evidence type="ECO:0000313" key="4">
    <source>
        <dbReference type="Proteomes" id="UP001592530"/>
    </source>
</evidence>
<reference evidence="3 4" key="1">
    <citation type="submission" date="2024-09" db="EMBL/GenBank/DDBJ databases">
        <authorList>
            <person name="Lee S.D."/>
        </authorList>
    </citation>
    <scope>NUCLEOTIDE SEQUENCE [LARGE SCALE GENOMIC DNA]</scope>
    <source>
        <strain evidence="3 4">N1-3</strain>
    </source>
</reference>
<accession>A0ABV6X2J3</accession>
<dbReference type="RefSeq" id="WP_380553807.1">
    <property type="nucleotide sequence ID" value="NZ_JBHEZY010000005.1"/>
</dbReference>
<name>A0ABV6X2J3_9ACTN</name>
<evidence type="ECO:0000256" key="1">
    <source>
        <dbReference type="SAM" id="MobiDB-lite"/>
    </source>
</evidence>
<dbReference type="Proteomes" id="UP001592530">
    <property type="component" value="Unassembled WGS sequence"/>
</dbReference>
<protein>
    <submittedName>
        <fullName evidence="3">Uncharacterized protein</fullName>
    </submittedName>
</protein>
<organism evidence="3 4">
    <name type="scientific">Streptacidiphilus alkalitolerans</name>
    <dbReference type="NCBI Taxonomy" id="3342712"/>
    <lineage>
        <taxon>Bacteria</taxon>
        <taxon>Bacillati</taxon>
        <taxon>Actinomycetota</taxon>
        <taxon>Actinomycetes</taxon>
        <taxon>Kitasatosporales</taxon>
        <taxon>Streptomycetaceae</taxon>
        <taxon>Streptacidiphilus</taxon>
    </lineage>
</organism>
<evidence type="ECO:0000313" key="3">
    <source>
        <dbReference type="EMBL" id="MFC1432232.1"/>
    </source>
</evidence>
<sequence length="292" mass="28718">MTNPRRRTGRRLALCGASVGVLAAATLAYADTGTSTATRVPAAASSAAHRTATAAPVRTGATGTPGSGPAPARPTAGPSRPAVSTSATPTRPARPAYLGRIGTAVDTATADTATVTPTAAARGSLLVASVLLVGTTSGTPQITDTAGNTYRLSTNQTDATGDTLLIFTALDITPLTASDTITVAFPAANAHAVAIDDYTQLTATDQTASAGGSGTAAASGSTGTTTAATELATAAIADTTGAVSLSGYTALPSLTVGTAKLAMGYRVLTIVGKYRASGPAHSNWIAEILTTR</sequence>
<comment type="caution">
    <text evidence="3">The sequence shown here is derived from an EMBL/GenBank/DDBJ whole genome shotgun (WGS) entry which is preliminary data.</text>
</comment>
<gene>
    <name evidence="3" type="ORF">ACEZDB_16410</name>
</gene>
<proteinExistence type="predicted"/>
<dbReference type="EMBL" id="JBHEZY010000005">
    <property type="protein sequence ID" value="MFC1432232.1"/>
    <property type="molecule type" value="Genomic_DNA"/>
</dbReference>
<feature type="signal peptide" evidence="2">
    <location>
        <begin position="1"/>
        <end position="30"/>
    </location>
</feature>
<keyword evidence="2" id="KW-0732">Signal</keyword>